<comment type="caution">
    <text evidence="2">The sequence shown here is derived from an EMBL/GenBank/DDBJ whole genome shotgun (WGS) entry which is preliminary data.</text>
</comment>
<evidence type="ECO:0000313" key="2">
    <source>
        <dbReference type="EMBL" id="KAG2195320.1"/>
    </source>
</evidence>
<gene>
    <name evidence="2" type="ORF">INT47_000473</name>
</gene>
<keyword evidence="3" id="KW-1185">Reference proteome</keyword>
<proteinExistence type="predicted"/>
<feature type="region of interest" description="Disordered" evidence="1">
    <location>
        <begin position="587"/>
        <end position="606"/>
    </location>
</feature>
<sequence>MLQRNFSNFPVEILDVIFGYVRGAYEVDGLKQCELVCKKWMLPAQRCLYSEVLLPNINSAKAIIVALTDDDTSSPGRFTQTLAYLGKYDIPHITAAAGIKSFIDIFPNLRHVYCQNDEVDYYSALIKAHGEGKLKDMNSIGTCPEQFIDKHDTCAMLHKNTLQILNVREGYRNFAKASLYDQLHLFPKMRKLTLETNKHNFYQYSEQITGNMRDLKAVYYENIENADHNGITPYETVDISKIIPRPGVKELVIEGFCYEDDNLLLYLMTKYPALNAIRINLKRDCVIRQPNLYKKIKSTHNNFSVPVLSKFMAFVVNCKYFTMDLLYTTLNVDEILRSFWNLRALKETKLVGLTYAEGTNWQDPEEQRSVNGKALVNIALEVDQSIDKKAVMFNYASVGADLPHLRVVEKVGKNIDHLIVCLGPDKCLNVIYGQDVETITLVNGGFLGHILQHCTNLQKLQVYFSRILFFNSDEYPTINTCITELCLERVVVAENVLTEISKQLPSLKKLQLKDVHHVDEEDEDVIDYFNSEINMPQTSFRFLYVKNYIIDGAYYSHYPSKILIKLTTNNEDTYYKYESPVKIDIEESALDSDSDEEDADEVEQEKNPDFPLAAQIKEGDFNSGLGDHTFANIHITCKSLNYLVVSLKKISPTLSCCVLLPDKSVNLAASMSEKKLREYYLQGDR</sequence>
<dbReference type="Gene3D" id="3.80.10.10">
    <property type="entry name" value="Ribonuclease Inhibitor"/>
    <property type="match status" value="1"/>
</dbReference>
<name>A0A8H7UTS5_9FUNG</name>
<evidence type="ECO:0000313" key="3">
    <source>
        <dbReference type="Proteomes" id="UP000603453"/>
    </source>
</evidence>
<dbReference type="InterPro" id="IPR032675">
    <property type="entry name" value="LRR_dom_sf"/>
</dbReference>
<evidence type="ECO:0000256" key="1">
    <source>
        <dbReference type="SAM" id="MobiDB-lite"/>
    </source>
</evidence>
<reference evidence="2" key="1">
    <citation type="submission" date="2020-12" db="EMBL/GenBank/DDBJ databases">
        <title>Metabolic potential, ecology and presence of endohyphal bacteria is reflected in genomic diversity of Mucoromycotina.</title>
        <authorList>
            <person name="Muszewska A."/>
            <person name="Okrasinska A."/>
            <person name="Steczkiewicz K."/>
            <person name="Drgas O."/>
            <person name="Orlowska M."/>
            <person name="Perlinska-Lenart U."/>
            <person name="Aleksandrzak-Piekarczyk T."/>
            <person name="Szatraj K."/>
            <person name="Zielenkiewicz U."/>
            <person name="Pilsyk S."/>
            <person name="Malc E."/>
            <person name="Mieczkowski P."/>
            <person name="Kruszewska J.S."/>
            <person name="Biernat P."/>
            <person name="Pawlowska J."/>
        </authorList>
    </citation>
    <scope>NUCLEOTIDE SEQUENCE</scope>
    <source>
        <strain evidence="2">WA0000017839</strain>
    </source>
</reference>
<accession>A0A8H7UTS5</accession>
<dbReference type="Proteomes" id="UP000603453">
    <property type="component" value="Unassembled WGS sequence"/>
</dbReference>
<organism evidence="2 3">
    <name type="scientific">Mucor saturninus</name>
    <dbReference type="NCBI Taxonomy" id="64648"/>
    <lineage>
        <taxon>Eukaryota</taxon>
        <taxon>Fungi</taxon>
        <taxon>Fungi incertae sedis</taxon>
        <taxon>Mucoromycota</taxon>
        <taxon>Mucoromycotina</taxon>
        <taxon>Mucoromycetes</taxon>
        <taxon>Mucorales</taxon>
        <taxon>Mucorineae</taxon>
        <taxon>Mucoraceae</taxon>
        <taxon>Mucor</taxon>
    </lineage>
</organism>
<dbReference type="OrthoDB" id="2282896at2759"/>
<dbReference type="AlphaFoldDB" id="A0A8H7UTS5"/>
<evidence type="ECO:0008006" key="4">
    <source>
        <dbReference type="Google" id="ProtNLM"/>
    </source>
</evidence>
<dbReference type="EMBL" id="JAEPRD010000173">
    <property type="protein sequence ID" value="KAG2195320.1"/>
    <property type="molecule type" value="Genomic_DNA"/>
</dbReference>
<protein>
    <recommendedName>
        <fullName evidence="4">F-box domain-containing protein</fullName>
    </recommendedName>
</protein>
<feature type="compositionally biased region" description="Acidic residues" evidence="1">
    <location>
        <begin position="587"/>
        <end position="603"/>
    </location>
</feature>